<dbReference type="PANTHER" id="PTHR30329">
    <property type="entry name" value="STATOR ELEMENT OF FLAGELLAR MOTOR COMPLEX"/>
    <property type="match status" value="1"/>
</dbReference>
<dbReference type="PROSITE" id="PS51123">
    <property type="entry name" value="OMPA_2"/>
    <property type="match status" value="1"/>
</dbReference>
<evidence type="ECO:0000313" key="6">
    <source>
        <dbReference type="Proteomes" id="UP000603940"/>
    </source>
</evidence>
<feature type="domain" description="OmpA-like" evidence="4">
    <location>
        <begin position="133"/>
        <end position="290"/>
    </location>
</feature>
<dbReference type="PANTHER" id="PTHR30329:SF21">
    <property type="entry name" value="LIPOPROTEIN YIAD-RELATED"/>
    <property type="match status" value="1"/>
</dbReference>
<keyword evidence="3" id="KW-0812">Transmembrane</keyword>
<evidence type="ECO:0000256" key="1">
    <source>
        <dbReference type="PROSITE-ProRule" id="PRU00473"/>
    </source>
</evidence>
<accession>A0ABR7R346</accession>
<keyword evidence="3" id="KW-1133">Transmembrane helix</keyword>
<feature type="transmembrane region" description="Helical" evidence="3">
    <location>
        <begin position="21"/>
        <end position="44"/>
    </location>
</feature>
<keyword evidence="6" id="KW-1185">Reference proteome</keyword>
<gene>
    <name evidence="5" type="ORF">IBL25_04215</name>
</gene>
<evidence type="ECO:0000259" key="4">
    <source>
        <dbReference type="PROSITE" id="PS51123"/>
    </source>
</evidence>
<dbReference type="InterPro" id="IPR036737">
    <property type="entry name" value="OmpA-like_sf"/>
</dbReference>
<feature type="coiled-coil region" evidence="2">
    <location>
        <begin position="54"/>
        <end position="81"/>
    </location>
</feature>
<protein>
    <recommendedName>
        <fullName evidence="4">OmpA-like domain-containing protein</fullName>
    </recommendedName>
</protein>
<comment type="caution">
    <text evidence="5">The sequence shown here is derived from an EMBL/GenBank/DDBJ whole genome shotgun (WGS) entry which is preliminary data.</text>
</comment>
<evidence type="ECO:0000256" key="2">
    <source>
        <dbReference type="SAM" id="Coils"/>
    </source>
</evidence>
<evidence type="ECO:0000313" key="5">
    <source>
        <dbReference type="EMBL" id="MBC9176146.1"/>
    </source>
</evidence>
<reference evidence="5 6" key="1">
    <citation type="journal article" date="2009" name="Int. J. Syst. Evol. Microbiol.">
        <title>Transfer of Teichococcus ludipueritiae and Muricoccus roseus to the genus Roseomonas, as Roseomonas ludipueritiae comb. nov. and Roseomonas rosea comb. nov., respectively, and emended description of the genus Roseomonas.</title>
        <authorList>
            <person name="Sanchez-Porro C."/>
            <person name="Gallego V."/>
            <person name="Busse H.J."/>
            <person name="Kampfer P."/>
            <person name="Ventosa A."/>
        </authorList>
    </citation>
    <scope>NUCLEOTIDE SEQUENCE [LARGE SCALE GENOMIC DNA]</scope>
    <source>
        <strain evidence="5 6">DSM 14915</strain>
    </source>
</reference>
<name>A0ABR7R346_9PROT</name>
<dbReference type="SUPFAM" id="SSF103088">
    <property type="entry name" value="OmpA-like"/>
    <property type="match status" value="1"/>
</dbReference>
<keyword evidence="2" id="KW-0175">Coiled coil</keyword>
<dbReference type="InterPro" id="IPR050330">
    <property type="entry name" value="Bact_OuterMem_StrucFunc"/>
</dbReference>
<dbReference type="EMBL" id="JACTUZ010000008">
    <property type="protein sequence ID" value="MBC9176146.1"/>
    <property type="molecule type" value="Genomic_DNA"/>
</dbReference>
<proteinExistence type="predicted"/>
<dbReference type="RefSeq" id="WP_187777309.1">
    <property type="nucleotide sequence ID" value="NZ_JACTUZ010000008.1"/>
</dbReference>
<evidence type="ECO:0000256" key="3">
    <source>
        <dbReference type="SAM" id="Phobius"/>
    </source>
</evidence>
<dbReference type="Gene3D" id="3.30.1330.60">
    <property type="entry name" value="OmpA-like domain"/>
    <property type="match status" value="1"/>
</dbReference>
<sequence length="314" mass="34736">MFARRVQAQAEAGAKDIFAPVADLMVAVVFIFIILTLALSLNLANEETVPRSSYDAKVAEIKELQRQLAASQARTAELEEKNAKLAEFVRFVRDSRVMPLMERLSQADQTRTVILSDMRARLSALGIDVKINPDAGTLSLPSNRLFGSGQADPTVPEGRDTILRLGQVMSEVLPCYSPLAPQDGCPAKGEFSDLSAVYVEGHTDVVPYGTATTRFRNNWDLSAGRAIEAYTVVRERFQRLRDLRNQQGEAMLGVSGYADTRPATRDDADRSQPSIAERDRRIEVRIIMSTNEQVVGSVLRELNNRLEAVDGLVR</sequence>
<dbReference type="InterPro" id="IPR006665">
    <property type="entry name" value="OmpA-like"/>
</dbReference>
<dbReference type="Proteomes" id="UP000603940">
    <property type="component" value="Unassembled WGS sequence"/>
</dbReference>
<keyword evidence="1 3" id="KW-0472">Membrane</keyword>
<organism evidence="5 6">
    <name type="scientific">Pseudoroseomonas ludipueritiae</name>
    <dbReference type="NCBI Taxonomy" id="198093"/>
    <lineage>
        <taxon>Bacteria</taxon>
        <taxon>Pseudomonadati</taxon>
        <taxon>Pseudomonadota</taxon>
        <taxon>Alphaproteobacteria</taxon>
        <taxon>Acetobacterales</taxon>
        <taxon>Acetobacteraceae</taxon>
        <taxon>Pseudoroseomonas</taxon>
    </lineage>
</organism>